<dbReference type="InterPro" id="IPR002018">
    <property type="entry name" value="CarbesteraseB"/>
</dbReference>
<dbReference type="Gene3D" id="3.40.50.1820">
    <property type="entry name" value="alpha/beta hydrolase"/>
    <property type="match status" value="1"/>
</dbReference>
<accession>A0ABR4JAF3</accession>
<dbReference type="PANTHER" id="PTHR43918:SF4">
    <property type="entry name" value="CARBOXYLIC ESTER HYDROLASE"/>
    <property type="match status" value="1"/>
</dbReference>
<dbReference type="PROSITE" id="PS00122">
    <property type="entry name" value="CARBOXYLESTERASE_B_1"/>
    <property type="match status" value="1"/>
</dbReference>
<dbReference type="InterPro" id="IPR029058">
    <property type="entry name" value="AB_hydrolase_fold"/>
</dbReference>
<dbReference type="EMBL" id="JBFXLR010000104">
    <property type="protein sequence ID" value="KAL2837025.1"/>
    <property type="molecule type" value="Genomic_DNA"/>
</dbReference>
<dbReference type="SUPFAM" id="SSF53474">
    <property type="entry name" value="alpha/beta-Hydrolases"/>
    <property type="match status" value="1"/>
</dbReference>
<keyword evidence="6" id="KW-1185">Reference proteome</keyword>
<dbReference type="PROSITE" id="PS00941">
    <property type="entry name" value="CARBOXYLESTERASE_B_2"/>
    <property type="match status" value="1"/>
</dbReference>
<dbReference type="Proteomes" id="UP001610444">
    <property type="component" value="Unassembled WGS sequence"/>
</dbReference>
<comment type="similarity">
    <text evidence="1 3">Belongs to the type-B carboxylesterase/lipase family.</text>
</comment>
<gene>
    <name evidence="5" type="ORF">BJX68DRAFT_259716</name>
</gene>
<evidence type="ECO:0000256" key="3">
    <source>
        <dbReference type="RuleBase" id="RU361235"/>
    </source>
</evidence>
<evidence type="ECO:0000256" key="1">
    <source>
        <dbReference type="ARBA" id="ARBA00005964"/>
    </source>
</evidence>
<keyword evidence="2 3" id="KW-0378">Hydrolase</keyword>
<dbReference type="GeneID" id="98158918"/>
<comment type="caution">
    <text evidence="5">The sequence shown here is derived from an EMBL/GenBank/DDBJ whole genome shotgun (WGS) entry which is preliminary data.</text>
</comment>
<keyword evidence="3" id="KW-0732">Signal</keyword>
<proteinExistence type="inferred from homology"/>
<name>A0ABR4JAF3_9EURO</name>
<feature type="signal peptide" evidence="3">
    <location>
        <begin position="1"/>
        <end position="16"/>
    </location>
</feature>
<organism evidence="5 6">
    <name type="scientific">Aspergillus pseudodeflectus</name>
    <dbReference type="NCBI Taxonomy" id="176178"/>
    <lineage>
        <taxon>Eukaryota</taxon>
        <taxon>Fungi</taxon>
        <taxon>Dikarya</taxon>
        <taxon>Ascomycota</taxon>
        <taxon>Pezizomycotina</taxon>
        <taxon>Eurotiomycetes</taxon>
        <taxon>Eurotiomycetidae</taxon>
        <taxon>Eurotiales</taxon>
        <taxon>Aspergillaceae</taxon>
        <taxon>Aspergillus</taxon>
        <taxon>Aspergillus subgen. Nidulantes</taxon>
    </lineage>
</organism>
<dbReference type="InterPro" id="IPR050654">
    <property type="entry name" value="AChE-related_enzymes"/>
</dbReference>
<reference evidence="5 6" key="1">
    <citation type="submission" date="2024-07" db="EMBL/GenBank/DDBJ databases">
        <title>Section-level genome sequencing and comparative genomics of Aspergillus sections Usti and Cavernicolus.</title>
        <authorList>
            <consortium name="Lawrence Berkeley National Laboratory"/>
            <person name="Nybo J.L."/>
            <person name="Vesth T.C."/>
            <person name="Theobald S."/>
            <person name="Frisvad J.C."/>
            <person name="Larsen T.O."/>
            <person name="Kjaerboelling I."/>
            <person name="Rothschild-Mancinelli K."/>
            <person name="Lyhne E.K."/>
            <person name="Kogle M.E."/>
            <person name="Barry K."/>
            <person name="Clum A."/>
            <person name="Na H."/>
            <person name="Ledsgaard L."/>
            <person name="Lin J."/>
            <person name="Lipzen A."/>
            <person name="Kuo A."/>
            <person name="Riley R."/>
            <person name="Mondo S."/>
            <person name="LaButti K."/>
            <person name="Haridas S."/>
            <person name="Pangalinan J."/>
            <person name="Salamov A.A."/>
            <person name="Simmons B.A."/>
            <person name="Magnuson J.K."/>
            <person name="Chen J."/>
            <person name="Drula E."/>
            <person name="Henrissat B."/>
            <person name="Wiebenga A."/>
            <person name="Lubbers R.J."/>
            <person name="Gomes A.C."/>
            <person name="Macurrencykelacurrency M.R."/>
            <person name="Stajich J."/>
            <person name="Grigoriev I.V."/>
            <person name="Mortensen U.H."/>
            <person name="De vries R.P."/>
            <person name="Baker S.E."/>
            <person name="Andersen M.R."/>
        </authorList>
    </citation>
    <scope>NUCLEOTIDE SEQUENCE [LARGE SCALE GENOMIC DNA]</scope>
    <source>
        <strain evidence="5 6">CBS 756.74</strain>
    </source>
</reference>
<evidence type="ECO:0000256" key="2">
    <source>
        <dbReference type="ARBA" id="ARBA00022801"/>
    </source>
</evidence>
<protein>
    <recommendedName>
        <fullName evidence="3">Carboxylic ester hydrolase</fullName>
        <ecNumber evidence="3">3.1.1.-</ecNumber>
    </recommendedName>
</protein>
<dbReference type="PANTHER" id="PTHR43918">
    <property type="entry name" value="ACETYLCHOLINESTERASE"/>
    <property type="match status" value="1"/>
</dbReference>
<dbReference type="Pfam" id="PF00135">
    <property type="entry name" value="COesterase"/>
    <property type="match status" value="1"/>
</dbReference>
<dbReference type="EC" id="3.1.1.-" evidence="3"/>
<feature type="chain" id="PRO_5045011330" description="Carboxylic ester hydrolase" evidence="3">
    <location>
        <begin position="17"/>
        <end position="535"/>
    </location>
</feature>
<dbReference type="InterPro" id="IPR019826">
    <property type="entry name" value="Carboxylesterase_B_AS"/>
</dbReference>
<evidence type="ECO:0000313" key="6">
    <source>
        <dbReference type="Proteomes" id="UP001610444"/>
    </source>
</evidence>
<evidence type="ECO:0000313" key="5">
    <source>
        <dbReference type="EMBL" id="KAL2837025.1"/>
    </source>
</evidence>
<dbReference type="RefSeq" id="XP_070892356.1">
    <property type="nucleotide sequence ID" value="XM_071043754.1"/>
</dbReference>
<sequence>MALKTYLLALLAPVFGYTVCAAPGPFTVDLGYSKYQGASVSEGVLQYLGMRYAAPPLGDLRFRAPQDPPVTETVQTAFAYGPICIGAGQNISEAVDEDCLFINVFAPSTVTPRSKLPVWVYIQGGGYTSNANANYNGTEVVRESGSNIILVNFNYRVGALGFLASKEIARDGDLNAGLLDQRKALEWVRDHIAKFGGNPEHVVIHGASAGAGSVAYHLAAYGGRDEGLFVGAIAQSTYWPSQQTVAEAQGTYDQLKAGTNCSTLSCLRAADAAVLQSALSNPDVPAGGSNALALAQFTPVIDGDLIRDRLYRLYGQGRFLRLPLIVGSDTDEGSIFAPNASTPAEISLLFKALYPDLDRRQLNLINTHYPKRVPVPQHAAYFPSASAALGDAVLTCPGIEMTKSMDRYIHSRKPRVWNYRYNVQDPTLVAAGRGVPHTIETEAIFGPDYGSFTTPSIRTINAGIVPVVMNYYISFVRTLDPNTLRDSTAPVWKPWGGAGGGRLRIETNMTGMETLPRAQRERCDMWKRLAPTMRV</sequence>
<feature type="domain" description="Carboxylesterase type B" evidence="4">
    <location>
        <begin position="38"/>
        <end position="520"/>
    </location>
</feature>
<evidence type="ECO:0000259" key="4">
    <source>
        <dbReference type="Pfam" id="PF00135"/>
    </source>
</evidence>
<dbReference type="InterPro" id="IPR019819">
    <property type="entry name" value="Carboxylesterase_B_CS"/>
</dbReference>